<keyword evidence="3" id="KW-1185">Reference proteome</keyword>
<feature type="transmembrane region" description="Helical" evidence="1">
    <location>
        <begin position="182"/>
        <end position="206"/>
    </location>
</feature>
<reference evidence="2 3" key="1">
    <citation type="submission" date="2022-06" db="EMBL/GenBank/DDBJ databases">
        <authorList>
            <person name="Jeon C.O."/>
        </authorList>
    </citation>
    <scope>NUCLEOTIDE SEQUENCE [LARGE SCALE GENOMIC DNA]</scope>
    <source>
        <strain evidence="2 3">KCTC 13943</strain>
    </source>
</reference>
<organism evidence="2 3">
    <name type="scientific">Neobacillus pocheonensis</name>
    <dbReference type="NCBI Taxonomy" id="363869"/>
    <lineage>
        <taxon>Bacteria</taxon>
        <taxon>Bacillati</taxon>
        <taxon>Bacillota</taxon>
        <taxon>Bacilli</taxon>
        <taxon>Bacillales</taxon>
        <taxon>Bacillaceae</taxon>
        <taxon>Neobacillus</taxon>
    </lineage>
</organism>
<keyword evidence="1" id="KW-1133">Transmembrane helix</keyword>
<comment type="caution">
    <text evidence="2">The sequence shown here is derived from an EMBL/GenBank/DDBJ whole genome shotgun (WGS) entry which is preliminary data.</text>
</comment>
<proteinExistence type="predicted"/>
<feature type="transmembrane region" description="Helical" evidence="1">
    <location>
        <begin position="7"/>
        <end position="26"/>
    </location>
</feature>
<evidence type="ECO:0008006" key="4">
    <source>
        <dbReference type="Google" id="ProtNLM"/>
    </source>
</evidence>
<sequence length="241" mass="27526">MKFKTKLYTSIGSLLLLFFIIAIILMKMLEQTTVNMNVVINDLNDRIEMASTIKDETSRIGLELSSMVTNRGDAIHLMATNNWEDSHTKLQEAIDSLEQKDTEVKSQALMAKFKTLNESYQNMGQQALTSQKLNGEFKIPDAFWTDSELIRQRMVQISDLLYGLQEQKLKDELLRSKVTYNWAVTIIYIYLAIALCIGIGFTVWIIRSMTNNLNKVTAVMRSATKSDLDSLPELRSPLRES</sequence>
<protein>
    <recommendedName>
        <fullName evidence="4">Chemotaxis methyl-accepting receptor HlyB-like 4HB MCP domain-containing protein</fullName>
    </recommendedName>
</protein>
<evidence type="ECO:0000256" key="1">
    <source>
        <dbReference type="SAM" id="Phobius"/>
    </source>
</evidence>
<evidence type="ECO:0000313" key="2">
    <source>
        <dbReference type="EMBL" id="MCM2532937.1"/>
    </source>
</evidence>
<gene>
    <name evidence="2" type="ORF">NDK43_11725</name>
</gene>
<name>A0ABT0W9D3_9BACI</name>
<accession>A0ABT0W9D3</accession>
<keyword evidence="1" id="KW-0472">Membrane</keyword>
<dbReference type="EMBL" id="JAMQCR010000001">
    <property type="protein sequence ID" value="MCM2532937.1"/>
    <property type="molecule type" value="Genomic_DNA"/>
</dbReference>
<dbReference type="Proteomes" id="UP001523262">
    <property type="component" value="Unassembled WGS sequence"/>
</dbReference>
<evidence type="ECO:0000313" key="3">
    <source>
        <dbReference type="Proteomes" id="UP001523262"/>
    </source>
</evidence>
<keyword evidence="1" id="KW-0812">Transmembrane</keyword>
<dbReference type="Gene3D" id="6.10.340.10">
    <property type="match status" value="1"/>
</dbReference>